<organism evidence="1 2">
    <name type="scientific">Rhizopogon vinicolor AM-OR11-026</name>
    <dbReference type="NCBI Taxonomy" id="1314800"/>
    <lineage>
        <taxon>Eukaryota</taxon>
        <taxon>Fungi</taxon>
        <taxon>Dikarya</taxon>
        <taxon>Basidiomycota</taxon>
        <taxon>Agaricomycotina</taxon>
        <taxon>Agaricomycetes</taxon>
        <taxon>Agaricomycetidae</taxon>
        <taxon>Boletales</taxon>
        <taxon>Suillineae</taxon>
        <taxon>Rhizopogonaceae</taxon>
        <taxon>Rhizopogon</taxon>
    </lineage>
</organism>
<proteinExistence type="predicted"/>
<gene>
    <name evidence="1" type="ORF">K503DRAFT_663115</name>
</gene>
<feature type="non-terminal residue" evidence="1">
    <location>
        <position position="1"/>
    </location>
</feature>
<reference evidence="1 2" key="1">
    <citation type="submission" date="2016-06" db="EMBL/GenBank/DDBJ databases">
        <title>Comparative genomics of the ectomycorrhizal sister species Rhizopogon vinicolor and Rhizopogon vesiculosus (Basidiomycota: Boletales) reveals a divergence of the mating type B locus.</title>
        <authorList>
            <consortium name="DOE Joint Genome Institute"/>
            <person name="Mujic A.B."/>
            <person name="Kuo A."/>
            <person name="Tritt A."/>
            <person name="Lipzen A."/>
            <person name="Chen C."/>
            <person name="Johnson J."/>
            <person name="Sharma A."/>
            <person name="Barry K."/>
            <person name="Grigoriev I.V."/>
            <person name="Spatafora J.W."/>
        </authorList>
    </citation>
    <scope>NUCLEOTIDE SEQUENCE [LARGE SCALE GENOMIC DNA]</scope>
    <source>
        <strain evidence="1 2">AM-OR11-026</strain>
    </source>
</reference>
<dbReference type="AlphaFoldDB" id="A0A1B7MGE5"/>
<protein>
    <submittedName>
        <fullName evidence="1">Uncharacterized protein</fullName>
    </submittedName>
</protein>
<accession>A0A1B7MGE5</accession>
<feature type="non-terminal residue" evidence="1">
    <location>
        <position position="80"/>
    </location>
</feature>
<sequence length="80" mass="9012">YEKSNGTFECIPENGGICHFVWEHCLDVNRVLHRLGCAGATVSAAKLFICVPEVIIVEQCCTYDERIPDESKVSKIENWP</sequence>
<evidence type="ECO:0000313" key="2">
    <source>
        <dbReference type="Proteomes" id="UP000092154"/>
    </source>
</evidence>
<dbReference type="EMBL" id="KV449295">
    <property type="protein sequence ID" value="OAX31667.1"/>
    <property type="molecule type" value="Genomic_DNA"/>
</dbReference>
<keyword evidence="2" id="KW-1185">Reference proteome</keyword>
<dbReference type="OrthoDB" id="3193212at2759"/>
<name>A0A1B7MGE5_9AGAM</name>
<dbReference type="InParanoid" id="A0A1B7MGE5"/>
<dbReference type="STRING" id="1314800.A0A1B7MGE5"/>
<dbReference type="Proteomes" id="UP000092154">
    <property type="component" value="Unassembled WGS sequence"/>
</dbReference>
<evidence type="ECO:0000313" key="1">
    <source>
        <dbReference type="EMBL" id="OAX31667.1"/>
    </source>
</evidence>